<keyword evidence="2" id="KW-1185">Reference proteome</keyword>
<evidence type="ECO:0000313" key="2">
    <source>
        <dbReference type="Proteomes" id="UP000266975"/>
    </source>
</evidence>
<dbReference type="Pfam" id="PF21813">
    <property type="entry name" value="DUF6882"/>
    <property type="match status" value="1"/>
</dbReference>
<organism evidence="1 2">
    <name type="scientific">Corynebacterium alimapuense</name>
    <dbReference type="NCBI Taxonomy" id="1576874"/>
    <lineage>
        <taxon>Bacteria</taxon>
        <taxon>Bacillati</taxon>
        <taxon>Actinomycetota</taxon>
        <taxon>Actinomycetes</taxon>
        <taxon>Mycobacteriales</taxon>
        <taxon>Corynebacteriaceae</taxon>
        <taxon>Corynebacterium</taxon>
    </lineage>
</organism>
<name>A0A3M8K7W8_9CORY</name>
<accession>A0A3M8K7W8</accession>
<dbReference type="EMBL" id="PTJO01000005">
    <property type="protein sequence ID" value="RNE48568.1"/>
    <property type="molecule type" value="Genomic_DNA"/>
</dbReference>
<dbReference type="AlphaFoldDB" id="A0A3M8K7W8"/>
<dbReference type="InterPro" id="IPR049249">
    <property type="entry name" value="DUF6882"/>
</dbReference>
<reference evidence="1 2" key="1">
    <citation type="submission" date="2018-02" db="EMBL/GenBank/DDBJ databases">
        <title>Corynebacterium alimpuense sp. nov., a marine obligate actinomycete isolated from sediments of Valparaiso bay, Chile.</title>
        <authorList>
            <person name="Claverias F."/>
            <person name="Gonzales-Siles L."/>
            <person name="Salva-Serra F."/>
            <person name="Inganaes E."/>
            <person name="Molin K."/>
            <person name="Cumsille A."/>
            <person name="Undabarrena A."/>
            <person name="Couve E."/>
            <person name="Moore E.R.B."/>
            <person name="Gomila M."/>
            <person name="Camara B."/>
        </authorList>
    </citation>
    <scope>NUCLEOTIDE SEQUENCE [LARGE SCALE GENOMIC DNA]</scope>
    <source>
        <strain evidence="1 2">CCUG 69366</strain>
    </source>
</reference>
<evidence type="ECO:0000313" key="1">
    <source>
        <dbReference type="EMBL" id="RNE48568.1"/>
    </source>
</evidence>
<gene>
    <name evidence="1" type="ORF">C5L39_08750</name>
</gene>
<comment type="caution">
    <text evidence="1">The sequence shown here is derived from an EMBL/GenBank/DDBJ whole genome shotgun (WGS) entry which is preliminary data.</text>
</comment>
<protein>
    <submittedName>
        <fullName evidence="1">Uncharacterized protein</fullName>
    </submittedName>
</protein>
<sequence>MSDLISDGALTQAGVDAAWLADIGEISGVEFSGEQVRVHRSGKDPLDLPGRLVATIQNQEWTWEQDFPQLELPELHNGVPASDALIAAARTLNGNVPILLAPTENLTRAIAVGFHPAPGPTRPALIAGLAAVVNTKNGHLDIHRALMGFAAARGLGIRNEGDVLTLSDGTEVTLAGSRVIDVAGGLSLADVRADARFFSAEHQLFYEGRWPNAELKVDLNRGKALVDQRLQAKAIVIATITDQEWTWAWADPHLPPNESANLRQFGLDHGIPALFQEQCPLPEALKLDLTDAAKPILGMWTHGYCPLNAYTTAVVLLDAPELHLPAPTEAAVAATWQAPIDPELDLDRAQSAYRAHRQIS</sequence>
<dbReference type="Proteomes" id="UP000266975">
    <property type="component" value="Unassembled WGS sequence"/>
</dbReference>
<proteinExistence type="predicted"/>